<keyword evidence="3" id="KW-0479">Metal-binding</keyword>
<dbReference type="Pfam" id="PF13242">
    <property type="entry name" value="Hydrolase_like"/>
    <property type="match status" value="1"/>
</dbReference>
<dbReference type="AlphaFoldDB" id="G7DS36"/>
<dbReference type="GO" id="GO:0016791">
    <property type="term" value="F:phosphatase activity"/>
    <property type="evidence" value="ECO:0007669"/>
    <property type="project" value="InterPro"/>
</dbReference>
<dbReference type="InterPro" id="IPR006357">
    <property type="entry name" value="HAD-SF_hydro_IIA"/>
</dbReference>
<dbReference type="PANTHER" id="PTHR19288:SF46">
    <property type="entry name" value="HALOACID DEHALOGENASE-LIKE HYDROLASE DOMAIN-CONTAINING PROTEIN 2"/>
    <property type="match status" value="1"/>
</dbReference>
<evidence type="ECO:0000313" key="8">
    <source>
        <dbReference type="Proteomes" id="UP000009131"/>
    </source>
</evidence>
<evidence type="ECO:0000256" key="3">
    <source>
        <dbReference type="ARBA" id="ARBA00022723"/>
    </source>
</evidence>
<dbReference type="PANTHER" id="PTHR19288">
    <property type="entry name" value="4-NITROPHENYLPHOSPHATASE-RELATED"/>
    <property type="match status" value="1"/>
</dbReference>
<dbReference type="InterPro" id="IPR002645">
    <property type="entry name" value="STAS_dom"/>
</dbReference>
<dbReference type="STRING" id="764103.G7DS36"/>
<dbReference type="HOGENOM" id="CLU_043473_4_0_1"/>
<keyword evidence="4" id="KW-0460">Magnesium</keyword>
<dbReference type="RefSeq" id="XP_014566048.1">
    <property type="nucleotide sequence ID" value="XM_014710562.1"/>
</dbReference>
<dbReference type="Pfam" id="PF13344">
    <property type="entry name" value="Hydrolase_6"/>
    <property type="match status" value="1"/>
</dbReference>
<dbReference type="Proteomes" id="UP000009131">
    <property type="component" value="Unassembled WGS sequence"/>
</dbReference>
<dbReference type="GO" id="GO:0005737">
    <property type="term" value="C:cytoplasm"/>
    <property type="evidence" value="ECO:0007669"/>
    <property type="project" value="TreeGrafter"/>
</dbReference>
<dbReference type="InterPro" id="IPR006355">
    <property type="entry name" value="LHPP/HDHD2"/>
</dbReference>
<dbReference type="InParanoid" id="G7DS36"/>
<name>G7DS36_MIXOS</name>
<dbReference type="eggNOG" id="KOG3040">
    <property type="taxonomic scope" value="Eukaryota"/>
</dbReference>
<accession>G7DS36</accession>
<sequence length="264" mass="28803">MTRLLNGITAFLIDLSGTLHIGDTPTRDAVRSLERLQATGKPLRFLSNSSKESQRSLAERLRRMGFDIDGADIFTSLSAARQYVNSKGHKPMLLLSDSAKEDFRHLVPASESECDAVLLGLAPSELHYSRLDDAYRLLSRKGTTLIATHRAMFYAAADGLSLGPGGFISMLEEAAGIEAHVLGKPSKSFFELCLLSLPDSARKGVAMIGDDCKADFGQGCDELGMRKFMLRTGKYKAGDETKVEGRSPERIDDDFAALVDALLR</sequence>
<evidence type="ECO:0000256" key="4">
    <source>
        <dbReference type="ARBA" id="ARBA00022842"/>
    </source>
</evidence>
<dbReference type="EMBL" id="BABT02000004">
    <property type="protein sequence ID" value="GAA93396.1"/>
    <property type="molecule type" value="Genomic_DNA"/>
</dbReference>
<evidence type="ECO:0000256" key="1">
    <source>
        <dbReference type="ARBA" id="ARBA00001946"/>
    </source>
</evidence>
<organism evidence="7 8">
    <name type="scientific">Mixia osmundae (strain CBS 9802 / IAM 14324 / JCM 22182 / KY 12970)</name>
    <dbReference type="NCBI Taxonomy" id="764103"/>
    <lineage>
        <taxon>Eukaryota</taxon>
        <taxon>Fungi</taxon>
        <taxon>Dikarya</taxon>
        <taxon>Basidiomycota</taxon>
        <taxon>Pucciniomycotina</taxon>
        <taxon>Mixiomycetes</taxon>
        <taxon>Mixiales</taxon>
        <taxon>Mixiaceae</taxon>
        <taxon>Mixia</taxon>
    </lineage>
</organism>
<dbReference type="OrthoDB" id="426235at2759"/>
<evidence type="ECO:0000256" key="2">
    <source>
        <dbReference type="ARBA" id="ARBA00007958"/>
    </source>
</evidence>
<dbReference type="InterPro" id="IPR036412">
    <property type="entry name" value="HAD-like_sf"/>
</dbReference>
<evidence type="ECO:0000256" key="5">
    <source>
        <dbReference type="ARBA" id="ARBA00039666"/>
    </source>
</evidence>
<evidence type="ECO:0000259" key="6">
    <source>
        <dbReference type="PROSITE" id="PS50801"/>
    </source>
</evidence>
<keyword evidence="8" id="KW-1185">Reference proteome</keyword>
<gene>
    <name evidence="7" type="primary">Mo00037</name>
    <name evidence="7" type="ORF">E5Q_00037</name>
</gene>
<feature type="domain" description="STAS" evidence="6">
    <location>
        <begin position="1"/>
        <end position="84"/>
    </location>
</feature>
<dbReference type="GO" id="GO:0046872">
    <property type="term" value="F:metal ion binding"/>
    <property type="evidence" value="ECO:0007669"/>
    <property type="project" value="UniProtKB-KW"/>
</dbReference>
<evidence type="ECO:0000313" key="7">
    <source>
        <dbReference type="EMBL" id="GAA93396.1"/>
    </source>
</evidence>
<comment type="cofactor">
    <cofactor evidence="1">
        <name>Mg(2+)</name>
        <dbReference type="ChEBI" id="CHEBI:18420"/>
    </cofactor>
</comment>
<comment type="caution">
    <text evidence="7">The sequence shown here is derived from an EMBL/GenBank/DDBJ whole genome shotgun (WGS) entry which is preliminary data.</text>
</comment>
<comment type="similarity">
    <text evidence="2">Belongs to the HAD-like hydrolase superfamily.</text>
</comment>
<proteinExistence type="inferred from homology"/>
<dbReference type="SUPFAM" id="SSF56784">
    <property type="entry name" value="HAD-like"/>
    <property type="match status" value="1"/>
</dbReference>
<reference evidence="7 8" key="2">
    <citation type="journal article" date="2012" name="Open Biol.">
        <title>Characteristics of nucleosomes and linker DNA regions on the genome of the basidiomycete Mixia osmundae revealed by mono- and dinucleosome mapping.</title>
        <authorList>
            <person name="Nishida H."/>
            <person name="Kondo S."/>
            <person name="Matsumoto T."/>
            <person name="Suzuki Y."/>
            <person name="Yoshikawa H."/>
            <person name="Taylor T.D."/>
            <person name="Sugiyama J."/>
        </authorList>
    </citation>
    <scope>NUCLEOTIDE SEQUENCE [LARGE SCALE GENOMIC DNA]</scope>
    <source>
        <strain evidence="8">CBS 9802 / IAM 14324 / JCM 22182 / KY 12970</strain>
    </source>
</reference>
<dbReference type="OMA" id="HKAKYIQ"/>
<dbReference type="NCBIfam" id="TIGR01458">
    <property type="entry name" value="HAD-SF-IIA-hyp3"/>
    <property type="match status" value="1"/>
</dbReference>
<reference evidence="7 8" key="1">
    <citation type="journal article" date="2011" name="J. Gen. Appl. Microbiol.">
        <title>Draft genome sequencing of the enigmatic basidiomycete Mixia osmundae.</title>
        <authorList>
            <person name="Nishida H."/>
            <person name="Nagatsuka Y."/>
            <person name="Sugiyama J."/>
        </authorList>
    </citation>
    <scope>NUCLEOTIDE SEQUENCE [LARGE SCALE GENOMIC DNA]</scope>
    <source>
        <strain evidence="8">CBS 9802 / IAM 14324 / JCM 22182 / KY 12970</strain>
    </source>
</reference>
<protein>
    <recommendedName>
        <fullName evidence="5">Haloacid dehalogenase-like hydrolase domain-containing protein 2</fullName>
    </recommendedName>
</protein>
<dbReference type="Gene3D" id="3.40.50.1000">
    <property type="entry name" value="HAD superfamily/HAD-like"/>
    <property type="match status" value="2"/>
</dbReference>
<dbReference type="PROSITE" id="PS50801">
    <property type="entry name" value="STAS"/>
    <property type="match status" value="1"/>
</dbReference>
<dbReference type="InterPro" id="IPR023214">
    <property type="entry name" value="HAD_sf"/>
</dbReference>